<keyword evidence="7" id="KW-0443">Lipid metabolism</keyword>
<protein>
    <recommendedName>
        <fullName evidence="9">Enoyl-[acyl-carrier-protein] reductase [NADH]</fullName>
        <ecNumber evidence="9">1.3.1.9</ecNumber>
    </recommendedName>
</protein>
<evidence type="ECO:0000256" key="3">
    <source>
        <dbReference type="ARBA" id="ARBA00022516"/>
    </source>
</evidence>
<feature type="binding site" evidence="12">
    <location>
        <begin position="88"/>
        <end position="89"/>
    </location>
    <ligand>
        <name>NAD(+)</name>
        <dbReference type="ChEBI" id="CHEBI:57540"/>
    </ligand>
</feature>
<feature type="binding site" evidence="12">
    <location>
        <position position="116"/>
    </location>
    <ligand>
        <name>NAD(+)</name>
        <dbReference type="ChEBI" id="CHEBI:57540"/>
    </ligand>
</feature>
<dbReference type="GO" id="GO:0004318">
    <property type="term" value="F:enoyl-[acyl-carrier-protein] reductase (NADH) activity"/>
    <property type="evidence" value="ECO:0007669"/>
    <property type="project" value="UniProtKB-EC"/>
</dbReference>
<dbReference type="PANTHER" id="PTHR43159">
    <property type="entry name" value="ENOYL-[ACYL-CARRIER-PROTEIN] REDUCTASE"/>
    <property type="match status" value="1"/>
</dbReference>
<dbReference type="InterPro" id="IPR002347">
    <property type="entry name" value="SDR_fam"/>
</dbReference>
<dbReference type="EMBL" id="CP000116">
    <property type="protein sequence ID" value="AAZ97625.1"/>
    <property type="molecule type" value="Genomic_DNA"/>
</dbReference>
<name>Q3SIA3_THIDA</name>
<evidence type="ECO:0000256" key="7">
    <source>
        <dbReference type="ARBA" id="ARBA00023098"/>
    </source>
</evidence>
<keyword evidence="4" id="KW-0276">Fatty acid metabolism</keyword>
<dbReference type="CDD" id="cd05372">
    <property type="entry name" value="ENR_SDR"/>
    <property type="match status" value="1"/>
</dbReference>
<reference evidence="13 14" key="1">
    <citation type="journal article" date="2006" name="J. Bacteriol.">
        <title>The genome sequence of the obligately chemolithoautotrophic, facultatively anaerobic bacterium Thiobacillus denitrificans.</title>
        <authorList>
            <person name="Beller H.R."/>
            <person name="Chain P.S."/>
            <person name="Letain T.E."/>
            <person name="Chakicherla A."/>
            <person name="Larimer F.W."/>
            <person name="Richardson P.M."/>
            <person name="Coleman M.A."/>
            <person name="Wood A.P."/>
            <person name="Kelly D.P."/>
        </authorList>
    </citation>
    <scope>NUCLEOTIDE SEQUENCE [LARGE SCALE GENOMIC DNA]</scope>
    <source>
        <strain evidence="13 14">ATCC 25259</strain>
    </source>
</reference>
<sequence length="284" mass="30117">MYPSAPSTSAVIISPYSTLRFETIMGFLAGKRLLITGVISNRSIAYGIAAACKREGAELAFTYQGERIKDRVTEFAQEFGSDLVFQCDVGSDEQIDALFTELGTRWDGLDGLVHSIAFAPKEALAGDFLSAVTRENFRIAHDISSYSFAALAKAALPLMEGRQAALLTLSYLGAVRSVPNYNVMGLAKASLESSVYYMAQSLGPKGIRVNAVSAGPIKTLAASGIANFGEKLDLVAKNAPLRRNVTIDEVGNVVAFMLSDLASGITGEITYVDAGFNSTAGAES</sequence>
<dbReference type="UniPathway" id="UPA00094"/>
<dbReference type="PANTHER" id="PTHR43159:SF2">
    <property type="entry name" value="ENOYL-[ACYL-CARRIER-PROTEIN] REDUCTASE [NADH], CHLOROPLASTIC"/>
    <property type="match status" value="1"/>
</dbReference>
<keyword evidence="3 9" id="KW-0444">Lipid biosynthesis</keyword>
<accession>Q3SIA3</accession>
<dbReference type="AlphaFoldDB" id="Q3SIA3"/>
<keyword evidence="6 9" id="KW-0520">NAD</keyword>
<dbReference type="GO" id="GO:0006633">
    <property type="term" value="P:fatty acid biosynthetic process"/>
    <property type="evidence" value="ECO:0007669"/>
    <property type="project" value="UniProtKB-UniPathway"/>
</dbReference>
<proteinExistence type="inferred from homology"/>
<feature type="binding site" evidence="12">
    <location>
        <begin position="43"/>
        <end position="44"/>
    </location>
    <ligand>
        <name>NAD(+)</name>
        <dbReference type="ChEBI" id="CHEBI:57540"/>
    </ligand>
</feature>
<comment type="catalytic activity">
    <reaction evidence="9">
        <text>a 2,3-saturated acyl-[ACP] + NAD(+) = a (2E)-enoyl-[ACP] + NADH + H(+)</text>
        <dbReference type="Rhea" id="RHEA:10240"/>
        <dbReference type="Rhea" id="RHEA-COMP:9925"/>
        <dbReference type="Rhea" id="RHEA-COMP:9926"/>
        <dbReference type="ChEBI" id="CHEBI:15378"/>
        <dbReference type="ChEBI" id="CHEBI:57540"/>
        <dbReference type="ChEBI" id="CHEBI:57945"/>
        <dbReference type="ChEBI" id="CHEBI:78784"/>
        <dbReference type="ChEBI" id="CHEBI:78785"/>
        <dbReference type="EC" id="1.3.1.9"/>
    </reaction>
</comment>
<evidence type="ECO:0000256" key="11">
    <source>
        <dbReference type="PIRSR" id="PIRSR000094-2"/>
    </source>
</evidence>
<dbReference type="Proteomes" id="UP000008291">
    <property type="component" value="Chromosome"/>
</dbReference>
<evidence type="ECO:0000256" key="4">
    <source>
        <dbReference type="ARBA" id="ARBA00022832"/>
    </source>
</evidence>
<gene>
    <name evidence="13" type="ordered locus">Tbd_1672</name>
</gene>
<dbReference type="PIRSF" id="PIRSF000094">
    <property type="entry name" value="Enoyl-ACP_rdct"/>
    <property type="match status" value="1"/>
</dbReference>
<dbReference type="FunFam" id="1.10.8.400:FF:000001">
    <property type="entry name" value="Enoyl-[acyl-carrier-protein] reductase [NADH]"/>
    <property type="match status" value="1"/>
</dbReference>
<feature type="binding site" evidence="12">
    <location>
        <position position="188"/>
    </location>
    <ligand>
        <name>NAD(+)</name>
        <dbReference type="ChEBI" id="CHEBI:57540"/>
    </ligand>
</feature>
<evidence type="ECO:0000256" key="12">
    <source>
        <dbReference type="PIRSR" id="PIRSR000094-3"/>
    </source>
</evidence>
<dbReference type="EC" id="1.3.1.9" evidence="9"/>
<dbReference type="KEGG" id="tbd:Tbd_1672"/>
<feature type="binding site" evidence="12">
    <location>
        <position position="64"/>
    </location>
    <ligand>
        <name>NAD(+)</name>
        <dbReference type="ChEBI" id="CHEBI:57540"/>
    </ligand>
</feature>
<comment type="pathway">
    <text evidence="1">Lipid metabolism; fatty acid biosynthesis.</text>
</comment>
<evidence type="ECO:0000256" key="10">
    <source>
        <dbReference type="PIRSR" id="PIRSR000094-1"/>
    </source>
</evidence>
<dbReference type="STRING" id="292415.Tbd_1672"/>
<comment type="similarity">
    <text evidence="2 9">Belongs to the short-chain dehydrogenases/reductases (SDR) family. FabI subfamily.</text>
</comment>
<evidence type="ECO:0000313" key="13">
    <source>
        <dbReference type="EMBL" id="AAZ97625.1"/>
    </source>
</evidence>
<keyword evidence="14" id="KW-1185">Reference proteome</keyword>
<organism evidence="13 14">
    <name type="scientific">Thiobacillus denitrificans (strain ATCC 25259 / T1)</name>
    <dbReference type="NCBI Taxonomy" id="292415"/>
    <lineage>
        <taxon>Bacteria</taxon>
        <taxon>Pseudomonadati</taxon>
        <taxon>Pseudomonadota</taxon>
        <taxon>Betaproteobacteria</taxon>
        <taxon>Nitrosomonadales</taxon>
        <taxon>Thiobacillaceae</taxon>
        <taxon>Thiobacillus</taxon>
    </lineage>
</organism>
<evidence type="ECO:0000256" key="9">
    <source>
        <dbReference type="PIRNR" id="PIRNR000094"/>
    </source>
</evidence>
<keyword evidence="8 9" id="KW-0275">Fatty acid biosynthesis</keyword>
<evidence type="ECO:0000313" key="14">
    <source>
        <dbReference type="Proteomes" id="UP000008291"/>
    </source>
</evidence>
<evidence type="ECO:0000256" key="5">
    <source>
        <dbReference type="ARBA" id="ARBA00023002"/>
    </source>
</evidence>
<dbReference type="FunFam" id="3.40.50.720:FF:000054">
    <property type="entry name" value="Enoyl-[acyl-carrier-protein] reductase [NADH]"/>
    <property type="match status" value="1"/>
</dbReference>
<dbReference type="InterPro" id="IPR036291">
    <property type="entry name" value="NAD(P)-bd_dom_sf"/>
</dbReference>
<evidence type="ECO:0000256" key="2">
    <source>
        <dbReference type="ARBA" id="ARBA00009233"/>
    </source>
</evidence>
<feature type="binding site" evidence="12">
    <location>
        <position position="37"/>
    </location>
    <ligand>
        <name>NAD(+)</name>
        <dbReference type="ChEBI" id="CHEBI:57540"/>
    </ligand>
</feature>
<feature type="active site" description="Proton acceptor" evidence="10">
    <location>
        <position position="181"/>
    </location>
</feature>
<dbReference type="eggNOG" id="COG0623">
    <property type="taxonomic scope" value="Bacteria"/>
</dbReference>
<dbReference type="Gene3D" id="1.10.8.400">
    <property type="entry name" value="Enoyl acyl carrier protein reductase"/>
    <property type="match status" value="1"/>
</dbReference>
<feature type="binding site" evidence="12">
    <location>
        <begin position="217"/>
        <end position="221"/>
    </location>
    <ligand>
        <name>NAD(+)</name>
        <dbReference type="ChEBI" id="CHEBI:57540"/>
    </ligand>
</feature>
<evidence type="ECO:0000256" key="8">
    <source>
        <dbReference type="ARBA" id="ARBA00023160"/>
    </source>
</evidence>
<feature type="binding site" evidence="11">
    <location>
        <position position="119"/>
    </location>
    <ligand>
        <name>substrate</name>
    </ligand>
</feature>
<dbReference type="Gene3D" id="3.40.50.720">
    <property type="entry name" value="NAD(P)-binding Rossmann-like Domain"/>
    <property type="match status" value="1"/>
</dbReference>
<keyword evidence="5 9" id="KW-0560">Oxidoreductase</keyword>
<feature type="active site" description="Proton acceptor" evidence="10">
    <location>
        <position position="171"/>
    </location>
</feature>
<dbReference type="PRINTS" id="PR00081">
    <property type="entry name" value="GDHRDH"/>
</dbReference>
<dbReference type="Pfam" id="PF13561">
    <property type="entry name" value="adh_short_C2"/>
    <property type="match status" value="1"/>
</dbReference>
<dbReference type="SUPFAM" id="SSF51735">
    <property type="entry name" value="NAD(P)-binding Rossmann-fold domains"/>
    <property type="match status" value="1"/>
</dbReference>
<dbReference type="HOGENOM" id="CLU_010194_10_1_4"/>
<dbReference type="NCBIfam" id="NF005422">
    <property type="entry name" value="PRK06997.1"/>
    <property type="match status" value="1"/>
</dbReference>
<evidence type="ECO:0000256" key="6">
    <source>
        <dbReference type="ARBA" id="ARBA00023027"/>
    </source>
</evidence>
<dbReference type="InterPro" id="IPR014358">
    <property type="entry name" value="Enoyl-ACP_Rdtase_NADH"/>
</dbReference>
<evidence type="ECO:0000256" key="1">
    <source>
        <dbReference type="ARBA" id="ARBA00005194"/>
    </source>
</evidence>